<dbReference type="Proteomes" id="UP001304300">
    <property type="component" value="Chromosome"/>
</dbReference>
<dbReference type="Pfam" id="PF00466">
    <property type="entry name" value="Ribosomal_L10"/>
    <property type="match status" value="1"/>
</dbReference>
<evidence type="ECO:0000256" key="2">
    <source>
        <dbReference type="ARBA" id="ARBA00008889"/>
    </source>
</evidence>
<evidence type="ECO:0000256" key="5">
    <source>
        <dbReference type="ARBA" id="ARBA00035202"/>
    </source>
</evidence>
<keyword evidence="4 6" id="KW-0687">Ribonucleoprotein</keyword>
<keyword evidence="8" id="KW-1185">Reference proteome</keyword>
<dbReference type="InterPro" id="IPR047865">
    <property type="entry name" value="Ribosomal_uL10_bac_type"/>
</dbReference>
<evidence type="ECO:0000313" key="8">
    <source>
        <dbReference type="Proteomes" id="UP001304300"/>
    </source>
</evidence>
<dbReference type="GO" id="GO:0005840">
    <property type="term" value="C:ribosome"/>
    <property type="evidence" value="ECO:0007669"/>
    <property type="project" value="UniProtKB-KW"/>
</dbReference>
<dbReference type="Gene3D" id="6.10.250.290">
    <property type="match status" value="1"/>
</dbReference>
<comment type="similarity">
    <text evidence="2 6">Belongs to the universal ribosomal protein uL10 family.</text>
</comment>
<dbReference type="EMBL" id="CP136920">
    <property type="protein sequence ID" value="WOO40896.1"/>
    <property type="molecule type" value="Genomic_DNA"/>
</dbReference>
<dbReference type="HAMAP" id="MF_00362">
    <property type="entry name" value="Ribosomal_uL10"/>
    <property type="match status" value="1"/>
</dbReference>
<organism evidence="7 8">
    <name type="scientific">Rubellicoccus peritrichatus</name>
    <dbReference type="NCBI Taxonomy" id="3080537"/>
    <lineage>
        <taxon>Bacteria</taxon>
        <taxon>Pseudomonadati</taxon>
        <taxon>Verrucomicrobiota</taxon>
        <taxon>Opitutia</taxon>
        <taxon>Puniceicoccales</taxon>
        <taxon>Cerasicoccaceae</taxon>
        <taxon>Rubellicoccus</taxon>
    </lineage>
</organism>
<dbReference type="CDD" id="cd05797">
    <property type="entry name" value="Ribosomal_L10"/>
    <property type="match status" value="1"/>
</dbReference>
<evidence type="ECO:0000256" key="1">
    <source>
        <dbReference type="ARBA" id="ARBA00002633"/>
    </source>
</evidence>
<comment type="function">
    <text evidence="1 6">Forms part of the ribosomal stalk, playing a central role in the interaction of the ribosome with GTP-bound translation factors.</text>
</comment>
<dbReference type="InterPro" id="IPR001790">
    <property type="entry name" value="Ribosomal_uL10"/>
</dbReference>
<protein>
    <recommendedName>
        <fullName evidence="5 6">Large ribosomal subunit protein uL10</fullName>
    </recommendedName>
</protein>
<evidence type="ECO:0000313" key="7">
    <source>
        <dbReference type="EMBL" id="WOO40896.1"/>
    </source>
</evidence>
<proteinExistence type="inferred from homology"/>
<accession>A0AAQ3L880</accession>
<comment type="subunit">
    <text evidence="6">Part of the ribosomal stalk of the 50S ribosomal subunit. The N-terminus interacts with L11 and the large rRNA to form the base of the stalk. The C-terminus forms an elongated spine to which L12 dimers bind in a sequential fashion forming a multimeric L10(L12)X complex.</text>
</comment>
<dbReference type="SUPFAM" id="SSF160369">
    <property type="entry name" value="Ribosomal protein L10-like"/>
    <property type="match status" value="1"/>
</dbReference>
<keyword evidence="3 6" id="KW-0689">Ribosomal protein</keyword>
<dbReference type="RefSeq" id="WP_317833142.1">
    <property type="nucleotide sequence ID" value="NZ_CP136920.1"/>
</dbReference>
<dbReference type="PANTHER" id="PTHR11560">
    <property type="entry name" value="39S RIBOSOMAL PROTEIN L10, MITOCHONDRIAL"/>
    <property type="match status" value="1"/>
</dbReference>
<evidence type="ECO:0000256" key="6">
    <source>
        <dbReference type="HAMAP-Rule" id="MF_00362"/>
    </source>
</evidence>
<sequence length="173" mass="18863">MRPEKQFLVDEVNSHLDKSEYVFLTDFNRLTVTDTADLRGLLAKHDAEFHVVKNSILKVASDKREMQLDASVLGGQTAIVVGGPNPSEVAKVLFKFFKDTEKVEVKTGVLGDKSLTKDEVEALSKLPSLDSLRAQLLSLLSQPATSTVRVLVAGPQDFLNVLQAKVRADGGEA</sequence>
<dbReference type="GO" id="GO:0070180">
    <property type="term" value="F:large ribosomal subunit rRNA binding"/>
    <property type="evidence" value="ECO:0007669"/>
    <property type="project" value="UniProtKB-UniRule"/>
</dbReference>
<dbReference type="InterPro" id="IPR022973">
    <property type="entry name" value="Ribosomal_uL10_bac"/>
</dbReference>
<dbReference type="NCBIfam" id="NF000955">
    <property type="entry name" value="PRK00099.1-1"/>
    <property type="match status" value="1"/>
</dbReference>
<dbReference type="InterPro" id="IPR043141">
    <property type="entry name" value="Ribosomal_uL10-like_sf"/>
</dbReference>
<dbReference type="GO" id="GO:1990904">
    <property type="term" value="C:ribonucleoprotein complex"/>
    <property type="evidence" value="ECO:0007669"/>
    <property type="project" value="UniProtKB-KW"/>
</dbReference>
<dbReference type="GO" id="GO:0006412">
    <property type="term" value="P:translation"/>
    <property type="evidence" value="ECO:0007669"/>
    <property type="project" value="UniProtKB-UniRule"/>
</dbReference>
<keyword evidence="6" id="KW-0699">rRNA-binding</keyword>
<evidence type="ECO:0000256" key="4">
    <source>
        <dbReference type="ARBA" id="ARBA00023274"/>
    </source>
</evidence>
<evidence type="ECO:0000256" key="3">
    <source>
        <dbReference type="ARBA" id="ARBA00022980"/>
    </source>
</evidence>
<reference evidence="7 8" key="1">
    <citation type="submission" date="2023-10" db="EMBL/GenBank/DDBJ databases">
        <title>Rubellicoccus peritrichatus gen. nov., sp. nov., isolated from an algae of coral reef tank.</title>
        <authorList>
            <person name="Luo J."/>
        </authorList>
    </citation>
    <scope>NUCLEOTIDE SEQUENCE [LARGE SCALE GENOMIC DNA]</scope>
    <source>
        <strain evidence="7 8">CR14</strain>
    </source>
</reference>
<keyword evidence="6" id="KW-0694">RNA-binding</keyword>
<name>A0AAQ3L880_9BACT</name>
<dbReference type="KEGG" id="puo:RZN69_19910"/>
<dbReference type="Gene3D" id="3.30.70.1730">
    <property type="match status" value="1"/>
</dbReference>
<gene>
    <name evidence="6 7" type="primary">rplJ</name>
    <name evidence="7" type="ORF">RZN69_19910</name>
</gene>
<dbReference type="AlphaFoldDB" id="A0AAQ3L880"/>